<feature type="chain" id="PRO_5007300583" description="P pilus assembly/Cpx signaling pathway, periplasmic inhibitor/zinc-resistance associated protein" evidence="1">
    <location>
        <begin position="23"/>
        <end position="173"/>
    </location>
</feature>
<dbReference type="OrthoDB" id="514247at2"/>
<dbReference type="EMBL" id="ANNX02000029">
    <property type="protein sequence ID" value="KYC40430.1"/>
    <property type="molecule type" value="Genomic_DNA"/>
</dbReference>
<keyword evidence="1" id="KW-0732">Signal</keyword>
<comment type="caution">
    <text evidence="2">The sequence shown here is derived from an EMBL/GenBank/DDBJ whole genome shotgun (WGS) entry which is preliminary data.</text>
</comment>
<sequence length="173" mass="19672">MKFKFISVFILTIAAMITTASAIQAQFPPSQGQFPGRQNFPIKEQGQPDFKELNLSEEQKDKLKEVQEDTRAQIDEIFTNEQRNTLKQAIEAGKKPPEAMQSIDLSDDQKQQIQEAMESEKQKILEILTPEQQQKLRDRIEQIHNRNSPGSLPLESFVRFPNGIALIGIPPQG</sequence>
<proteinExistence type="predicted"/>
<dbReference type="Pfam" id="PF07813">
    <property type="entry name" value="LTXXQ"/>
    <property type="match status" value="1"/>
</dbReference>
<dbReference type="Gene3D" id="1.20.120.1490">
    <property type="match status" value="1"/>
</dbReference>
<dbReference type="InterPro" id="IPR012899">
    <property type="entry name" value="LTXXQ"/>
</dbReference>
<dbReference type="RefSeq" id="WP_033336742.1">
    <property type="nucleotide sequence ID" value="NZ_KQ976354.1"/>
</dbReference>
<dbReference type="Proteomes" id="UP000076925">
    <property type="component" value="Unassembled WGS sequence"/>
</dbReference>
<evidence type="ECO:0008006" key="4">
    <source>
        <dbReference type="Google" id="ProtNLM"/>
    </source>
</evidence>
<protein>
    <recommendedName>
        <fullName evidence="4">P pilus assembly/Cpx signaling pathway, periplasmic inhibitor/zinc-resistance associated protein</fullName>
    </recommendedName>
</protein>
<reference evidence="2 3" key="1">
    <citation type="journal article" date="2013" name="Genome Biol. Evol.">
        <title>Genomes of Stigonematalean cyanobacteria (subsection V) and the evolution of oxygenic photosynthesis from prokaryotes to plastids.</title>
        <authorList>
            <person name="Dagan T."/>
            <person name="Roettger M."/>
            <person name="Stucken K."/>
            <person name="Landan G."/>
            <person name="Koch R."/>
            <person name="Major P."/>
            <person name="Gould S.B."/>
            <person name="Goremykin V.V."/>
            <person name="Rippka R."/>
            <person name="Tandeau de Marsac N."/>
            <person name="Gugger M."/>
            <person name="Lockhart P.J."/>
            <person name="Allen J.F."/>
            <person name="Brune I."/>
            <person name="Maus I."/>
            <person name="Puhler A."/>
            <person name="Martin W.F."/>
        </authorList>
    </citation>
    <scope>NUCLEOTIDE SEQUENCE [LARGE SCALE GENOMIC DNA]</scope>
    <source>
        <strain evidence="2 3">PCC 7110</strain>
    </source>
</reference>
<dbReference type="STRING" id="128403.WA1_26850"/>
<evidence type="ECO:0000313" key="2">
    <source>
        <dbReference type="EMBL" id="KYC40430.1"/>
    </source>
</evidence>
<keyword evidence="3" id="KW-1185">Reference proteome</keyword>
<name>A0A139X6W8_9CYAN</name>
<accession>A0A139X6W8</accession>
<evidence type="ECO:0000256" key="1">
    <source>
        <dbReference type="SAM" id="SignalP"/>
    </source>
</evidence>
<evidence type="ECO:0000313" key="3">
    <source>
        <dbReference type="Proteomes" id="UP000076925"/>
    </source>
</evidence>
<gene>
    <name evidence="2" type="ORF">WA1_26850</name>
</gene>
<dbReference type="AlphaFoldDB" id="A0A139X6W8"/>
<dbReference type="GO" id="GO:0042597">
    <property type="term" value="C:periplasmic space"/>
    <property type="evidence" value="ECO:0007669"/>
    <property type="project" value="InterPro"/>
</dbReference>
<feature type="signal peptide" evidence="1">
    <location>
        <begin position="1"/>
        <end position="22"/>
    </location>
</feature>
<organism evidence="2 3">
    <name type="scientific">Scytonema hofmannii PCC 7110</name>
    <dbReference type="NCBI Taxonomy" id="128403"/>
    <lineage>
        <taxon>Bacteria</taxon>
        <taxon>Bacillati</taxon>
        <taxon>Cyanobacteriota</taxon>
        <taxon>Cyanophyceae</taxon>
        <taxon>Nostocales</taxon>
        <taxon>Scytonemataceae</taxon>
        <taxon>Scytonema</taxon>
    </lineage>
</organism>